<keyword evidence="5 7" id="KW-1133">Transmembrane helix</keyword>
<feature type="transmembrane region" description="Helical" evidence="7">
    <location>
        <begin position="341"/>
        <end position="362"/>
    </location>
</feature>
<dbReference type="Proteomes" id="UP000051790">
    <property type="component" value="Unassembled WGS sequence"/>
</dbReference>
<name>A0A0R1QF93_9LACO</name>
<evidence type="ECO:0000256" key="5">
    <source>
        <dbReference type="ARBA" id="ARBA00022989"/>
    </source>
</evidence>
<dbReference type="PANTHER" id="PTHR40074">
    <property type="entry name" value="O-ACETYLTRANSFERASE WECH"/>
    <property type="match status" value="1"/>
</dbReference>
<dbReference type="AlphaFoldDB" id="A0A0R1QF93"/>
<feature type="transmembrane region" description="Helical" evidence="7">
    <location>
        <begin position="263"/>
        <end position="284"/>
    </location>
</feature>
<organism evidence="9 10">
    <name type="scientific">Lacticaseibacillus manihotivorans DSM 13343 = JCM 12514</name>
    <dbReference type="NCBI Taxonomy" id="1423769"/>
    <lineage>
        <taxon>Bacteria</taxon>
        <taxon>Bacillati</taxon>
        <taxon>Bacillota</taxon>
        <taxon>Bacilli</taxon>
        <taxon>Lactobacillales</taxon>
        <taxon>Lactobacillaceae</taxon>
        <taxon>Lacticaseibacillus</taxon>
    </lineage>
</organism>
<feature type="transmembrane region" description="Helical" evidence="7">
    <location>
        <begin position="124"/>
        <end position="146"/>
    </location>
</feature>
<dbReference type="GO" id="GO:0005886">
    <property type="term" value="C:plasma membrane"/>
    <property type="evidence" value="ECO:0007669"/>
    <property type="project" value="UniProtKB-SubCell"/>
</dbReference>
<accession>A0A0R1QF93</accession>
<evidence type="ECO:0000256" key="2">
    <source>
        <dbReference type="ARBA" id="ARBA00007400"/>
    </source>
</evidence>
<keyword evidence="10" id="KW-1185">Reference proteome</keyword>
<evidence type="ECO:0000256" key="1">
    <source>
        <dbReference type="ARBA" id="ARBA00004651"/>
    </source>
</evidence>
<feature type="transmembrane region" description="Helical" evidence="7">
    <location>
        <begin position="94"/>
        <end position="112"/>
    </location>
</feature>
<reference evidence="9 10" key="1">
    <citation type="journal article" date="2015" name="Genome Announc.">
        <title>Expanding the biotechnology potential of lactobacilli through comparative genomics of 213 strains and associated genera.</title>
        <authorList>
            <person name="Sun Z."/>
            <person name="Harris H.M."/>
            <person name="McCann A."/>
            <person name="Guo C."/>
            <person name="Argimon S."/>
            <person name="Zhang W."/>
            <person name="Yang X."/>
            <person name="Jeffery I.B."/>
            <person name="Cooney J.C."/>
            <person name="Kagawa T.F."/>
            <person name="Liu W."/>
            <person name="Song Y."/>
            <person name="Salvetti E."/>
            <person name="Wrobel A."/>
            <person name="Rasinkangas P."/>
            <person name="Parkhill J."/>
            <person name="Rea M.C."/>
            <person name="O'Sullivan O."/>
            <person name="Ritari J."/>
            <person name="Douillard F.P."/>
            <person name="Paul Ross R."/>
            <person name="Yang R."/>
            <person name="Briner A.E."/>
            <person name="Felis G.E."/>
            <person name="de Vos W.M."/>
            <person name="Barrangou R."/>
            <person name="Klaenhammer T.R."/>
            <person name="Caufield P.W."/>
            <person name="Cui Y."/>
            <person name="Zhang H."/>
            <person name="O'Toole P.W."/>
        </authorList>
    </citation>
    <scope>NUCLEOTIDE SEQUENCE [LARGE SCALE GENOMIC DNA]</scope>
    <source>
        <strain evidence="9 10">DSM 13343</strain>
    </source>
</reference>
<feature type="domain" description="Acyltransferase 3" evidence="8">
    <location>
        <begin position="48"/>
        <end position="397"/>
    </location>
</feature>
<comment type="similarity">
    <text evidence="2">Belongs to the acyltransferase 3 family.</text>
</comment>
<evidence type="ECO:0000256" key="3">
    <source>
        <dbReference type="ARBA" id="ARBA00022475"/>
    </source>
</evidence>
<keyword evidence="9" id="KW-0808">Transferase</keyword>
<evidence type="ECO:0000259" key="8">
    <source>
        <dbReference type="Pfam" id="PF01757"/>
    </source>
</evidence>
<dbReference type="GO" id="GO:0016413">
    <property type="term" value="F:O-acetyltransferase activity"/>
    <property type="evidence" value="ECO:0007669"/>
    <property type="project" value="TreeGrafter"/>
</dbReference>
<gene>
    <name evidence="9" type="ORF">FD01_GL002538</name>
</gene>
<protein>
    <submittedName>
        <fullName evidence="9">Acyltransferase</fullName>
    </submittedName>
</protein>
<sequence length="428" mass="50542">MKSFWFKFYLSQFRYIECNQIGKLRVALSGARFLSFQEELMVKRPYLHEVDFMRAFFICGVLWNHTINQFTSLMAHHWHTPYYALRSIRMVGHFSRMGFMFMTGLVLMMIYYEKHDWPKFLKKRYNGVLWPYLMWNTLLLGLMIALNKGNDTWAQLSKMLLHGDHFYMYYLLITMQLYLLFPLIVKLFHRFEAHQLRLVVISFLIQLSLVTLIKYGLWGVDTSNWPYWFKAYSINVFVYQFYVVLGGYVALHHQPVTAWLNQVAGLLVPITISLGLGTVIYYRWFNQRVLNLSSGHALSPHQPYMLIYDTAMILTMYWLGQRFAVWRSVHERHWVAKMIHNIATVSFGMYLNQTLALLALRWGLAQTGWSAHQLLWALPLGFAGVVALSFGLAWFCYRVAPFGFLIGRSQWHLPRKTVKTQILEDVSK</sequence>
<dbReference type="InterPro" id="IPR002656">
    <property type="entry name" value="Acyl_transf_3_dom"/>
</dbReference>
<dbReference type="GO" id="GO:0009246">
    <property type="term" value="P:enterobacterial common antigen biosynthetic process"/>
    <property type="evidence" value="ECO:0007669"/>
    <property type="project" value="TreeGrafter"/>
</dbReference>
<dbReference type="Pfam" id="PF01757">
    <property type="entry name" value="Acyl_transf_3"/>
    <property type="match status" value="1"/>
</dbReference>
<proteinExistence type="inferred from homology"/>
<keyword evidence="4 7" id="KW-0812">Transmembrane</keyword>
<feature type="transmembrane region" description="Helical" evidence="7">
    <location>
        <begin position="374"/>
        <end position="397"/>
    </location>
</feature>
<keyword evidence="6 7" id="KW-0472">Membrane</keyword>
<evidence type="ECO:0000313" key="9">
    <source>
        <dbReference type="EMBL" id="KRL39432.1"/>
    </source>
</evidence>
<dbReference type="EMBL" id="AZEU01000295">
    <property type="protein sequence ID" value="KRL39432.1"/>
    <property type="molecule type" value="Genomic_DNA"/>
</dbReference>
<keyword evidence="9" id="KW-0012">Acyltransferase</keyword>
<feature type="transmembrane region" description="Helical" evidence="7">
    <location>
        <begin position="304"/>
        <end position="320"/>
    </location>
</feature>
<feature type="transmembrane region" description="Helical" evidence="7">
    <location>
        <begin position="229"/>
        <end position="251"/>
    </location>
</feature>
<dbReference type="PATRIC" id="fig|1423769.4.peg.2740"/>
<evidence type="ECO:0000256" key="6">
    <source>
        <dbReference type="ARBA" id="ARBA00023136"/>
    </source>
</evidence>
<comment type="subcellular location">
    <subcellularLocation>
        <location evidence="1">Cell membrane</location>
        <topology evidence="1">Multi-pass membrane protein</topology>
    </subcellularLocation>
</comment>
<evidence type="ECO:0000256" key="4">
    <source>
        <dbReference type="ARBA" id="ARBA00022692"/>
    </source>
</evidence>
<keyword evidence="3" id="KW-1003">Cell membrane</keyword>
<comment type="caution">
    <text evidence="9">The sequence shown here is derived from an EMBL/GenBank/DDBJ whole genome shotgun (WGS) entry which is preliminary data.</text>
</comment>
<evidence type="ECO:0000313" key="10">
    <source>
        <dbReference type="Proteomes" id="UP000051790"/>
    </source>
</evidence>
<feature type="transmembrane region" description="Helical" evidence="7">
    <location>
        <begin position="166"/>
        <end position="184"/>
    </location>
</feature>
<evidence type="ECO:0000256" key="7">
    <source>
        <dbReference type="SAM" id="Phobius"/>
    </source>
</evidence>
<feature type="transmembrane region" description="Helical" evidence="7">
    <location>
        <begin position="196"/>
        <end position="217"/>
    </location>
</feature>
<dbReference type="PANTHER" id="PTHR40074:SF2">
    <property type="entry name" value="O-ACETYLTRANSFERASE WECH"/>
    <property type="match status" value="1"/>
</dbReference>